<keyword evidence="1" id="KW-1133">Transmembrane helix</keyword>
<evidence type="ECO:0000313" key="4">
    <source>
        <dbReference type="Proteomes" id="UP001595834"/>
    </source>
</evidence>
<dbReference type="InterPro" id="IPR046675">
    <property type="entry name" value="DUF6545"/>
</dbReference>
<comment type="caution">
    <text evidence="3">The sequence shown here is derived from an EMBL/GenBank/DDBJ whole genome shotgun (WGS) entry which is preliminary data.</text>
</comment>
<feature type="domain" description="DUF6545" evidence="2">
    <location>
        <begin position="232"/>
        <end position="358"/>
    </location>
</feature>
<dbReference type="EMBL" id="JBHSIZ010000036">
    <property type="protein sequence ID" value="MFC4960606.1"/>
    <property type="molecule type" value="Genomic_DNA"/>
</dbReference>
<dbReference type="RefSeq" id="WP_381228860.1">
    <property type="nucleotide sequence ID" value="NZ_JBHSIZ010000036.1"/>
</dbReference>
<feature type="transmembrane region" description="Helical" evidence="1">
    <location>
        <begin position="132"/>
        <end position="154"/>
    </location>
</feature>
<dbReference type="Proteomes" id="UP001595834">
    <property type="component" value="Unassembled WGS sequence"/>
</dbReference>
<gene>
    <name evidence="3" type="ORF">ACFPFX_30340</name>
</gene>
<feature type="transmembrane region" description="Helical" evidence="1">
    <location>
        <begin position="35"/>
        <end position="55"/>
    </location>
</feature>
<feature type="transmembrane region" description="Helical" evidence="1">
    <location>
        <begin position="204"/>
        <end position="229"/>
    </location>
</feature>
<proteinExistence type="predicted"/>
<feature type="transmembrane region" description="Helical" evidence="1">
    <location>
        <begin position="6"/>
        <end position="23"/>
    </location>
</feature>
<accession>A0ABV9UVQ6</accession>
<name>A0ABV9UVQ6_9ACTN</name>
<reference evidence="4" key="1">
    <citation type="journal article" date="2019" name="Int. J. Syst. Evol. Microbiol.">
        <title>The Global Catalogue of Microorganisms (GCM) 10K type strain sequencing project: providing services to taxonomists for standard genome sequencing and annotation.</title>
        <authorList>
            <consortium name="The Broad Institute Genomics Platform"/>
            <consortium name="The Broad Institute Genome Sequencing Center for Infectious Disease"/>
            <person name="Wu L."/>
            <person name="Ma J."/>
        </authorList>
    </citation>
    <scope>NUCLEOTIDE SEQUENCE [LARGE SCALE GENOMIC DNA]</scope>
    <source>
        <strain evidence="4">CCM 7224</strain>
    </source>
</reference>
<feature type="transmembrane region" description="Helical" evidence="1">
    <location>
        <begin position="67"/>
        <end position="88"/>
    </location>
</feature>
<keyword evidence="4" id="KW-1185">Reference proteome</keyword>
<protein>
    <submittedName>
        <fullName evidence="3">MAB_1171c family putative transporter</fullName>
    </submittedName>
</protein>
<dbReference type="NCBIfam" id="NF042915">
    <property type="entry name" value="MAB_1171c_fam"/>
    <property type="match status" value="1"/>
</dbReference>
<keyword evidence="1" id="KW-0812">Transmembrane</keyword>
<dbReference type="InterPro" id="IPR050039">
    <property type="entry name" value="MAB_1171c-like"/>
</dbReference>
<evidence type="ECO:0000313" key="3">
    <source>
        <dbReference type="EMBL" id="MFC4960606.1"/>
    </source>
</evidence>
<evidence type="ECO:0000256" key="1">
    <source>
        <dbReference type="SAM" id="Phobius"/>
    </source>
</evidence>
<evidence type="ECO:0000259" key="2">
    <source>
        <dbReference type="Pfam" id="PF20182"/>
    </source>
</evidence>
<feature type="transmembrane region" description="Helical" evidence="1">
    <location>
        <begin position="166"/>
        <end position="184"/>
    </location>
</feature>
<feature type="transmembrane region" description="Helical" evidence="1">
    <location>
        <begin position="95"/>
        <end position="112"/>
    </location>
</feature>
<keyword evidence="1" id="KW-0472">Membrane</keyword>
<sequence>MTDVLLCLGGLALCMFGLYRWGTLCADRHGAGQQYVHRFAFCLGAALIVLAPATARAVEGTFALPGLPMLAGDLLRIAAVACMGLVTARSVQRQLVTAGSTLLALVLLFSAARIQHSAGELFVDTGHRPFLVAYDTIITLYPAWHAAALCRAALHRSRRADGALRIGLRLLCAGAAAGLVWTAWGFDDIRLALFTGRQTDGEDAVSAVLGLLCAALLIAGGSTAAWSALRHWWWSYRTYRALAPLWSALHRRFPEIALLGPRRGLAEIAPRALRFALYRRVIEIHDGMLLVRPHLEGPSLTGPDSAAAARAASILAALDRAALGPPATDFAPPLLGDGAAIGTDAEAARLAPISRAFAQLTRPGPPTASV</sequence>
<dbReference type="Pfam" id="PF20182">
    <property type="entry name" value="DUF6545"/>
    <property type="match status" value="1"/>
</dbReference>
<organism evidence="3 4">
    <name type="scientific">Streptomyces mauvecolor</name>
    <dbReference type="NCBI Taxonomy" id="58345"/>
    <lineage>
        <taxon>Bacteria</taxon>
        <taxon>Bacillati</taxon>
        <taxon>Actinomycetota</taxon>
        <taxon>Actinomycetes</taxon>
        <taxon>Kitasatosporales</taxon>
        <taxon>Streptomycetaceae</taxon>
        <taxon>Streptomyces</taxon>
    </lineage>
</organism>